<evidence type="ECO:0000256" key="5">
    <source>
        <dbReference type="ARBA" id="ARBA00022857"/>
    </source>
</evidence>
<dbReference type="PANTHER" id="PTHR20275:SF0">
    <property type="entry name" value="NAD KINASE"/>
    <property type="match status" value="1"/>
</dbReference>
<dbReference type="GO" id="GO:0006741">
    <property type="term" value="P:NADP+ biosynthetic process"/>
    <property type="evidence" value="ECO:0007669"/>
    <property type="project" value="UniProtKB-UniRule"/>
</dbReference>
<dbReference type="EMBL" id="FOUU01000001">
    <property type="protein sequence ID" value="SFM45927.1"/>
    <property type="molecule type" value="Genomic_DNA"/>
</dbReference>
<proteinExistence type="inferred from homology"/>
<comment type="similarity">
    <text evidence="8">Belongs to the NAD kinase family.</text>
</comment>
<dbReference type="SUPFAM" id="SSF111331">
    <property type="entry name" value="NAD kinase/diacylglycerol kinase-like"/>
    <property type="match status" value="1"/>
</dbReference>
<keyword evidence="6 8" id="KW-0520">NAD</keyword>
<feature type="binding site" evidence="8">
    <location>
        <position position="156"/>
    </location>
    <ligand>
        <name>NAD(+)</name>
        <dbReference type="ChEBI" id="CHEBI:57540"/>
    </ligand>
</feature>
<dbReference type="GO" id="GO:0051287">
    <property type="term" value="F:NAD binding"/>
    <property type="evidence" value="ECO:0007669"/>
    <property type="project" value="UniProtKB-ARBA"/>
</dbReference>
<dbReference type="PANTHER" id="PTHR20275">
    <property type="entry name" value="NAD KINASE"/>
    <property type="match status" value="1"/>
</dbReference>
<keyword evidence="1 8" id="KW-0808">Transferase</keyword>
<name>A0A1I4R0Z7_9BACT</name>
<evidence type="ECO:0000256" key="2">
    <source>
        <dbReference type="ARBA" id="ARBA00022741"/>
    </source>
</evidence>
<keyword evidence="2 8" id="KW-0547">Nucleotide-binding</keyword>
<gene>
    <name evidence="8" type="primary">nadK</name>
    <name evidence="9" type="ORF">SAMN05660836_00334</name>
</gene>
<dbReference type="InterPro" id="IPR017438">
    <property type="entry name" value="ATP-NAD_kinase_N"/>
</dbReference>
<accession>A0A1I4R0Z7</accession>
<dbReference type="GO" id="GO:0005524">
    <property type="term" value="F:ATP binding"/>
    <property type="evidence" value="ECO:0007669"/>
    <property type="project" value="UniProtKB-KW"/>
</dbReference>
<dbReference type="Proteomes" id="UP000199611">
    <property type="component" value="Unassembled WGS sequence"/>
</dbReference>
<comment type="subcellular location">
    <subcellularLocation>
        <location evidence="8">Cytoplasm</location>
    </subcellularLocation>
</comment>
<dbReference type="GO" id="GO:0046872">
    <property type="term" value="F:metal ion binding"/>
    <property type="evidence" value="ECO:0007669"/>
    <property type="project" value="UniProtKB-UniRule"/>
</dbReference>
<comment type="catalytic activity">
    <reaction evidence="7 8">
        <text>NAD(+) + ATP = ADP + NADP(+) + H(+)</text>
        <dbReference type="Rhea" id="RHEA:18629"/>
        <dbReference type="ChEBI" id="CHEBI:15378"/>
        <dbReference type="ChEBI" id="CHEBI:30616"/>
        <dbReference type="ChEBI" id="CHEBI:57540"/>
        <dbReference type="ChEBI" id="CHEBI:58349"/>
        <dbReference type="ChEBI" id="CHEBI:456216"/>
        <dbReference type="EC" id="2.7.1.23"/>
    </reaction>
</comment>
<dbReference type="Gene3D" id="3.40.50.10330">
    <property type="entry name" value="Probable inorganic polyphosphate/atp-NAD kinase, domain 1"/>
    <property type="match status" value="1"/>
</dbReference>
<evidence type="ECO:0000256" key="7">
    <source>
        <dbReference type="ARBA" id="ARBA00047925"/>
    </source>
</evidence>
<dbReference type="AlphaFoldDB" id="A0A1I4R0Z7"/>
<evidence type="ECO:0000256" key="8">
    <source>
        <dbReference type="HAMAP-Rule" id="MF_00361"/>
    </source>
</evidence>
<evidence type="ECO:0000256" key="4">
    <source>
        <dbReference type="ARBA" id="ARBA00022840"/>
    </source>
</evidence>
<dbReference type="GO" id="GO:0003951">
    <property type="term" value="F:NAD+ kinase activity"/>
    <property type="evidence" value="ECO:0007669"/>
    <property type="project" value="UniProtKB-UniRule"/>
</dbReference>
<dbReference type="STRING" id="39841.SAMN05660836_00334"/>
<dbReference type="InterPro" id="IPR016064">
    <property type="entry name" value="NAD/diacylglycerol_kinase_sf"/>
</dbReference>
<dbReference type="Gene3D" id="2.60.200.30">
    <property type="entry name" value="Probable inorganic polyphosphate/atp-NAD kinase, domain 2"/>
    <property type="match status" value="1"/>
</dbReference>
<feature type="binding site" evidence="8">
    <location>
        <begin position="71"/>
        <end position="72"/>
    </location>
    <ligand>
        <name>NAD(+)</name>
        <dbReference type="ChEBI" id="CHEBI:57540"/>
    </ligand>
</feature>
<dbReference type="OrthoDB" id="9774737at2"/>
<evidence type="ECO:0000256" key="6">
    <source>
        <dbReference type="ARBA" id="ARBA00023027"/>
    </source>
</evidence>
<feature type="binding site" evidence="8">
    <location>
        <begin position="145"/>
        <end position="146"/>
    </location>
    <ligand>
        <name>NAD(+)</name>
        <dbReference type="ChEBI" id="CHEBI:57540"/>
    </ligand>
</feature>
<dbReference type="InterPro" id="IPR017437">
    <property type="entry name" value="ATP-NAD_kinase_PpnK-typ_C"/>
</dbReference>
<dbReference type="Pfam" id="PF20143">
    <property type="entry name" value="NAD_kinase_C"/>
    <property type="match status" value="1"/>
</dbReference>
<comment type="function">
    <text evidence="8">Involved in the regulation of the intracellular balance of NAD and NADP, and is a key enzyme in the biosynthesis of NADP. Catalyzes specifically the phosphorylation on 2'-hydroxyl of the adenosine moiety of NAD to yield NADP.</text>
</comment>
<dbReference type="InterPro" id="IPR002504">
    <property type="entry name" value="NADK"/>
</dbReference>
<keyword evidence="8" id="KW-0963">Cytoplasm</keyword>
<dbReference type="Pfam" id="PF01513">
    <property type="entry name" value="NAD_kinase"/>
    <property type="match status" value="1"/>
</dbReference>
<dbReference type="FunFam" id="2.60.200.30:FF:000009">
    <property type="entry name" value="Poly(P)/ATP NAD kinase"/>
    <property type="match status" value="1"/>
</dbReference>
<feature type="binding site" evidence="8">
    <location>
        <begin position="186"/>
        <end position="191"/>
    </location>
    <ligand>
        <name>NAD(+)</name>
        <dbReference type="ChEBI" id="CHEBI:57540"/>
    </ligand>
</feature>
<dbReference type="HAMAP" id="MF_00361">
    <property type="entry name" value="NAD_kinase"/>
    <property type="match status" value="1"/>
</dbReference>
<dbReference type="GO" id="GO:0005737">
    <property type="term" value="C:cytoplasm"/>
    <property type="evidence" value="ECO:0007669"/>
    <property type="project" value="UniProtKB-SubCell"/>
</dbReference>
<evidence type="ECO:0000256" key="1">
    <source>
        <dbReference type="ARBA" id="ARBA00022679"/>
    </source>
</evidence>
<keyword evidence="5 8" id="KW-0521">NADP</keyword>
<evidence type="ECO:0000313" key="9">
    <source>
        <dbReference type="EMBL" id="SFM45927.1"/>
    </source>
</evidence>
<keyword evidence="3 8" id="KW-0418">Kinase</keyword>
<dbReference type="GO" id="GO:0019674">
    <property type="term" value="P:NAD+ metabolic process"/>
    <property type="evidence" value="ECO:0007669"/>
    <property type="project" value="InterPro"/>
</dbReference>
<feature type="binding site" evidence="8">
    <location>
        <position position="173"/>
    </location>
    <ligand>
        <name>NAD(+)</name>
        <dbReference type="ChEBI" id="CHEBI:57540"/>
    </ligand>
</feature>
<comment type="cofactor">
    <cofactor evidence="8">
        <name>a divalent metal cation</name>
        <dbReference type="ChEBI" id="CHEBI:60240"/>
    </cofactor>
</comment>
<comment type="caution">
    <text evidence="8">Lacks conserved residue(s) required for the propagation of feature annotation.</text>
</comment>
<dbReference type="RefSeq" id="WP_093392993.1">
    <property type="nucleotide sequence ID" value="NZ_FOUU01000001.1"/>
</dbReference>
<reference evidence="9 10" key="1">
    <citation type="submission" date="2016-10" db="EMBL/GenBank/DDBJ databases">
        <authorList>
            <person name="de Groot N.N."/>
        </authorList>
    </citation>
    <scope>NUCLEOTIDE SEQUENCE [LARGE SCALE GENOMIC DNA]</scope>
    <source>
        <strain evidence="9 10">DSM 9990</strain>
    </source>
</reference>
<feature type="binding site" evidence="8">
    <location>
        <position position="175"/>
    </location>
    <ligand>
        <name>NAD(+)</name>
        <dbReference type="ChEBI" id="CHEBI:57540"/>
    </ligand>
</feature>
<organism evidence="9 10">
    <name type="scientific">Thermodesulforhabdus norvegica</name>
    <dbReference type="NCBI Taxonomy" id="39841"/>
    <lineage>
        <taxon>Bacteria</taxon>
        <taxon>Pseudomonadati</taxon>
        <taxon>Thermodesulfobacteriota</taxon>
        <taxon>Syntrophobacteria</taxon>
        <taxon>Syntrophobacterales</taxon>
        <taxon>Thermodesulforhabdaceae</taxon>
        <taxon>Thermodesulforhabdus</taxon>
    </lineage>
</organism>
<feature type="active site" description="Proton acceptor" evidence="8">
    <location>
        <position position="71"/>
    </location>
</feature>
<evidence type="ECO:0000256" key="3">
    <source>
        <dbReference type="ARBA" id="ARBA00022777"/>
    </source>
</evidence>
<sequence>MTWIEYALIYCKKKPECFNLVASLENFLKNRGVKEIVVIVADNIDSADRRSLLSTATEHRNTSLLIVLGGDGTFLSAVRWLADVPVPVVGINLGSLGFLTEISRQSCFEDLGKIVEGNYVLEERMRFDVKVVRGDEVVYEQTVLNDAVINKGALARIIDLEAYINGCFLTHYRADGLIVSTPTGSTAYNISAGGPIICPTARVAVITPICSFTLSDRPIVIPAPFTIEIFLTSREQEVYLTCDGQTGCYLSPEHVVRINVSEYPLRFIKPPALDFFEILRTKLKWGQPVEPVRQDLTGCK</sequence>
<keyword evidence="10" id="KW-1185">Reference proteome</keyword>
<evidence type="ECO:0000313" key="10">
    <source>
        <dbReference type="Proteomes" id="UP000199611"/>
    </source>
</evidence>
<keyword evidence="4 8" id="KW-0067">ATP-binding</keyword>
<protein>
    <recommendedName>
        <fullName evidence="8">NAD kinase</fullName>
        <ecNumber evidence="8">2.7.1.23</ecNumber>
    </recommendedName>
    <alternativeName>
        <fullName evidence="8">ATP-dependent NAD kinase</fullName>
    </alternativeName>
</protein>
<dbReference type="EC" id="2.7.1.23" evidence="8"/>
<feature type="binding site" evidence="8">
    <location>
        <position position="245"/>
    </location>
    <ligand>
        <name>NAD(+)</name>
        <dbReference type="ChEBI" id="CHEBI:57540"/>
    </ligand>
</feature>